<evidence type="ECO:0000313" key="3">
    <source>
        <dbReference type="EMBL" id="TDU70817.1"/>
    </source>
</evidence>
<dbReference type="InterPro" id="IPR000387">
    <property type="entry name" value="Tyr_Pase_dom"/>
</dbReference>
<keyword evidence="4" id="KW-1185">Reference proteome</keyword>
<evidence type="ECO:0000313" key="4">
    <source>
        <dbReference type="Proteomes" id="UP000295662"/>
    </source>
</evidence>
<name>A0A4R7S1G0_9BACT</name>
<dbReference type="SUPFAM" id="SSF52799">
    <property type="entry name" value="(Phosphotyrosine protein) phosphatases II"/>
    <property type="match status" value="1"/>
</dbReference>
<sequence length="183" mass="20667">MKPPRPPNLPFARSYWVVPGKLLAGFLPGDRDPFVAKAKLESLLNCGISHITNLMEEDESDPLNRRKFTDYTPEWFDLGAIRGEPVTWDRSPIRDLGIPRIADMTATLDLLDEVLAEDRAAYVHCWGGKGRTATVIGCWLARHGETDPLSKLQQLTAHARIHFPVIPETAQQRAFVQNWKVNQ</sequence>
<dbReference type="EMBL" id="SOCA01000003">
    <property type="protein sequence ID" value="TDU70817.1"/>
    <property type="molecule type" value="Genomic_DNA"/>
</dbReference>
<dbReference type="Pfam" id="PF22784">
    <property type="entry name" value="PTP-SAK"/>
    <property type="match status" value="1"/>
</dbReference>
<accession>A0A4R7S1G0</accession>
<dbReference type="PROSITE" id="PS50056">
    <property type="entry name" value="TYR_PHOSPHATASE_2"/>
    <property type="match status" value="1"/>
</dbReference>
<dbReference type="OrthoDB" id="196319at2"/>
<dbReference type="InterPro" id="IPR057023">
    <property type="entry name" value="PTP-SAK"/>
</dbReference>
<dbReference type="InterPro" id="IPR016130">
    <property type="entry name" value="Tyr_Pase_AS"/>
</dbReference>
<protein>
    <submittedName>
        <fullName evidence="3">Cyclin-dependent kinase inhibitor 3 (CDKN3)</fullName>
    </submittedName>
</protein>
<dbReference type="Gene3D" id="3.90.190.10">
    <property type="entry name" value="Protein tyrosine phosphatase superfamily"/>
    <property type="match status" value="1"/>
</dbReference>
<dbReference type="InterPro" id="IPR029021">
    <property type="entry name" value="Prot-tyrosine_phosphatase-like"/>
</dbReference>
<dbReference type="RefSeq" id="WP_133795028.1">
    <property type="nucleotide sequence ID" value="NZ_SOCA01000003.1"/>
</dbReference>
<dbReference type="GO" id="GO:0016791">
    <property type="term" value="F:phosphatase activity"/>
    <property type="evidence" value="ECO:0007669"/>
    <property type="project" value="UniProtKB-ARBA"/>
</dbReference>
<dbReference type="Proteomes" id="UP000295662">
    <property type="component" value="Unassembled WGS sequence"/>
</dbReference>
<gene>
    <name evidence="3" type="ORF">EI77_01935</name>
</gene>
<evidence type="ECO:0000259" key="2">
    <source>
        <dbReference type="PROSITE" id="PS50056"/>
    </source>
</evidence>
<dbReference type="AlphaFoldDB" id="A0A4R7S1G0"/>
<keyword evidence="1" id="KW-0378">Hydrolase</keyword>
<reference evidence="3 4" key="1">
    <citation type="submission" date="2019-03" db="EMBL/GenBank/DDBJ databases">
        <title>Genomic Encyclopedia of Archaeal and Bacterial Type Strains, Phase II (KMG-II): from individual species to whole genera.</title>
        <authorList>
            <person name="Goeker M."/>
        </authorList>
    </citation>
    <scope>NUCLEOTIDE SEQUENCE [LARGE SCALE GENOMIC DNA]</scope>
    <source>
        <strain evidence="3 4">ATCC 25309</strain>
    </source>
</reference>
<organism evidence="3 4">
    <name type="scientific">Prosthecobacter fusiformis</name>
    <dbReference type="NCBI Taxonomy" id="48464"/>
    <lineage>
        <taxon>Bacteria</taxon>
        <taxon>Pseudomonadati</taxon>
        <taxon>Verrucomicrobiota</taxon>
        <taxon>Verrucomicrobiia</taxon>
        <taxon>Verrucomicrobiales</taxon>
        <taxon>Verrucomicrobiaceae</taxon>
        <taxon>Prosthecobacter</taxon>
    </lineage>
</organism>
<evidence type="ECO:0000256" key="1">
    <source>
        <dbReference type="ARBA" id="ARBA00022801"/>
    </source>
</evidence>
<dbReference type="PROSITE" id="PS00383">
    <property type="entry name" value="TYR_PHOSPHATASE_1"/>
    <property type="match status" value="1"/>
</dbReference>
<proteinExistence type="predicted"/>
<feature type="domain" description="Tyrosine specific protein phosphatases" evidence="2">
    <location>
        <begin position="105"/>
        <end position="174"/>
    </location>
</feature>
<comment type="caution">
    <text evidence="3">The sequence shown here is derived from an EMBL/GenBank/DDBJ whole genome shotgun (WGS) entry which is preliminary data.</text>
</comment>